<dbReference type="AlphaFoldDB" id="A0A9R1VQ45"/>
<evidence type="ECO:0000256" key="1">
    <source>
        <dbReference type="SAM" id="MobiDB-lite"/>
    </source>
</evidence>
<comment type="caution">
    <text evidence="2">The sequence shown here is derived from an EMBL/GenBank/DDBJ whole genome shotgun (WGS) entry which is preliminary data.</text>
</comment>
<evidence type="ECO:0008006" key="4">
    <source>
        <dbReference type="Google" id="ProtNLM"/>
    </source>
</evidence>
<reference evidence="2 3" key="1">
    <citation type="journal article" date="2017" name="Nat. Commun.">
        <title>Genome assembly with in vitro proximity ligation data and whole-genome triplication in lettuce.</title>
        <authorList>
            <person name="Reyes-Chin-Wo S."/>
            <person name="Wang Z."/>
            <person name="Yang X."/>
            <person name="Kozik A."/>
            <person name="Arikit S."/>
            <person name="Song C."/>
            <person name="Xia L."/>
            <person name="Froenicke L."/>
            <person name="Lavelle D.O."/>
            <person name="Truco M.J."/>
            <person name="Xia R."/>
            <person name="Zhu S."/>
            <person name="Xu C."/>
            <person name="Xu H."/>
            <person name="Xu X."/>
            <person name="Cox K."/>
            <person name="Korf I."/>
            <person name="Meyers B.C."/>
            <person name="Michelmore R.W."/>
        </authorList>
    </citation>
    <scope>NUCLEOTIDE SEQUENCE [LARGE SCALE GENOMIC DNA]</scope>
    <source>
        <strain evidence="3">cv. Salinas</strain>
        <tissue evidence="2">Seedlings</tissue>
    </source>
</reference>
<feature type="compositionally biased region" description="Gly residues" evidence="1">
    <location>
        <begin position="9"/>
        <end position="21"/>
    </location>
</feature>
<evidence type="ECO:0000313" key="2">
    <source>
        <dbReference type="EMBL" id="KAJ0210028.1"/>
    </source>
</evidence>
<feature type="region of interest" description="Disordered" evidence="1">
    <location>
        <begin position="1"/>
        <end position="26"/>
    </location>
</feature>
<dbReference type="EMBL" id="NBSK02000004">
    <property type="protein sequence ID" value="KAJ0210028.1"/>
    <property type="molecule type" value="Genomic_DNA"/>
</dbReference>
<evidence type="ECO:0000313" key="3">
    <source>
        <dbReference type="Proteomes" id="UP000235145"/>
    </source>
</evidence>
<sequence>MAITRRLGAGSGSGSGSGEGNQDGLVAPGVIGQMSTDELDARIHEILHDEDLIVAIRWLSDVEGCFFTCSCPADQRVRCALNLLRLGAKDWWSLTTGSYSDAQRATVTWDQFQEMFNTRYAPRVERERERGWLRSSWS</sequence>
<protein>
    <recommendedName>
        <fullName evidence="4">Retrotransposon gag domain-containing protein</fullName>
    </recommendedName>
</protein>
<organism evidence="2 3">
    <name type="scientific">Lactuca sativa</name>
    <name type="common">Garden lettuce</name>
    <dbReference type="NCBI Taxonomy" id="4236"/>
    <lineage>
        <taxon>Eukaryota</taxon>
        <taxon>Viridiplantae</taxon>
        <taxon>Streptophyta</taxon>
        <taxon>Embryophyta</taxon>
        <taxon>Tracheophyta</taxon>
        <taxon>Spermatophyta</taxon>
        <taxon>Magnoliopsida</taxon>
        <taxon>eudicotyledons</taxon>
        <taxon>Gunneridae</taxon>
        <taxon>Pentapetalae</taxon>
        <taxon>asterids</taxon>
        <taxon>campanulids</taxon>
        <taxon>Asterales</taxon>
        <taxon>Asteraceae</taxon>
        <taxon>Cichorioideae</taxon>
        <taxon>Cichorieae</taxon>
        <taxon>Lactucinae</taxon>
        <taxon>Lactuca</taxon>
    </lineage>
</organism>
<name>A0A9R1VQ45_LACSA</name>
<accession>A0A9R1VQ45</accession>
<dbReference type="Proteomes" id="UP000235145">
    <property type="component" value="Unassembled WGS sequence"/>
</dbReference>
<keyword evidence="3" id="KW-1185">Reference proteome</keyword>
<gene>
    <name evidence="2" type="ORF">LSAT_V11C400157280</name>
</gene>
<proteinExistence type="predicted"/>